<dbReference type="EMBL" id="WTQJ01000002">
    <property type="protein sequence ID" value="MWR12336.1"/>
    <property type="molecule type" value="Genomic_DNA"/>
</dbReference>
<dbReference type="InterPro" id="IPR002142">
    <property type="entry name" value="Peptidase_S49"/>
</dbReference>
<accession>A0A3M9TDY7</accession>
<dbReference type="OMA" id="WAVANDM"/>
<dbReference type="GO" id="GO:0006508">
    <property type="term" value="P:proteolysis"/>
    <property type="evidence" value="ECO:0007669"/>
    <property type="project" value="UniProtKB-KW"/>
</dbReference>
<dbReference type="InterPro" id="IPR033855">
    <property type="entry name" value="Protein_C"/>
</dbReference>
<feature type="compositionally biased region" description="Low complexity" evidence="5">
    <location>
        <begin position="305"/>
        <end position="323"/>
    </location>
</feature>
<gene>
    <name evidence="7" type="ORF">C719_002922</name>
    <name evidence="9" type="ORF">GQA06_00550</name>
    <name evidence="8" type="ORF">JNA68_05490</name>
</gene>
<evidence type="ECO:0000256" key="2">
    <source>
        <dbReference type="ARBA" id="ARBA00022670"/>
    </source>
</evidence>
<comment type="caution">
    <text evidence="9">The sequence shown here is derived from an EMBL/GenBank/DDBJ whole genome shotgun (WGS) entry which is preliminary data.</text>
</comment>
<dbReference type="Gene3D" id="3.90.226.10">
    <property type="entry name" value="2-enoyl-CoA Hydratase, Chain A, domain 1"/>
    <property type="match status" value="1"/>
</dbReference>
<feature type="domain" description="Peptidase S49" evidence="6">
    <location>
        <begin position="147"/>
        <end position="293"/>
    </location>
</feature>
<evidence type="ECO:0000313" key="8">
    <source>
        <dbReference type="EMBL" id="MBL6202660.1"/>
    </source>
</evidence>
<evidence type="ECO:0000313" key="11">
    <source>
        <dbReference type="Proteomes" id="UP000527548"/>
    </source>
</evidence>
<dbReference type="Proteomes" id="UP000430387">
    <property type="component" value="Unassembled WGS sequence"/>
</dbReference>
<name>A0A3M9TDY7_ECOLX</name>
<evidence type="ECO:0000313" key="7">
    <source>
        <dbReference type="EMBL" id="EFM0253715.1"/>
    </source>
</evidence>
<dbReference type="CDD" id="cd07022">
    <property type="entry name" value="S49_Sppa_36K_type"/>
    <property type="match status" value="1"/>
</dbReference>
<reference evidence="7 11" key="1">
    <citation type="submission" date="2018-08" db="EMBL/GenBank/DDBJ databases">
        <authorList>
            <consortium name="GenomeTrakr network: Whole genome sequencing for foodborne pathogen traceback"/>
        </authorList>
    </citation>
    <scope>NUCLEOTIDE SEQUENCE [LARGE SCALE GENOMIC DNA]</scope>
    <source>
        <strain evidence="7 11">AZ-TG73163</strain>
    </source>
</reference>
<dbReference type="EMBL" id="AATJOC010000010">
    <property type="protein sequence ID" value="EFM0253715.1"/>
    <property type="molecule type" value="Genomic_DNA"/>
</dbReference>
<protein>
    <submittedName>
        <fullName evidence="9">S49 family peptidase</fullName>
    </submittedName>
</protein>
<keyword evidence="3" id="KW-0378">Hydrolase</keyword>
<evidence type="ECO:0000256" key="4">
    <source>
        <dbReference type="ARBA" id="ARBA00022825"/>
    </source>
</evidence>
<evidence type="ECO:0000259" key="6">
    <source>
        <dbReference type="Pfam" id="PF01343"/>
    </source>
</evidence>
<evidence type="ECO:0000256" key="1">
    <source>
        <dbReference type="ARBA" id="ARBA00008683"/>
    </source>
</evidence>
<comment type="similarity">
    <text evidence="1">Belongs to the peptidase S49 family.</text>
</comment>
<dbReference type="Pfam" id="PF01343">
    <property type="entry name" value="Peptidase_S49"/>
    <property type="match status" value="1"/>
</dbReference>
<dbReference type="SUPFAM" id="SSF52096">
    <property type="entry name" value="ClpP/crotonase"/>
    <property type="match status" value="1"/>
</dbReference>
<sequence length="436" mass="45921">MPWNNFPHLAARAFNQPLLLEPAYARVFFSALSDRFGTGRLIDTASGEVMNSDEMNALAMGWDSSERTRQKSYRVERGIAVLPVTGTLVHKLGYINPVSGMSGYDGIAKRLQQAISDPDVKGILLDIDSPGGEVAGAFDTADLIARAREQKPVWALASDTACSAAYLLASACSRRLITQTGTVGSIGVLMAHRCVEKALEIAGVDVTLIYAGAHKVDGNPYSQLPDDVRDEFQLSINSTREQFAQKVSDYTGLKKSRVLATEAAVFIGADAIKSGLADQLVNYADAIAVMADALKPKTERFMPGTTETTAETTTTEQTAATTTVAPVESNAEQIRADAASSELARVMAIINCPEAVGREAQAKALAAVPGMTVGQAQAVLAAAPQTAQARTETALDTLMSTESPETIQDAGSTTATGTTANVSMLVAAGRSILGDE</sequence>
<evidence type="ECO:0000256" key="5">
    <source>
        <dbReference type="SAM" id="MobiDB-lite"/>
    </source>
</evidence>
<dbReference type="RefSeq" id="WP_001145891.1">
    <property type="nucleotide sequence ID" value="NZ_BDOU01000001.1"/>
</dbReference>
<proteinExistence type="inferred from homology"/>
<dbReference type="InterPro" id="IPR029045">
    <property type="entry name" value="ClpP/crotonase-like_dom_sf"/>
</dbReference>
<dbReference type="PANTHER" id="PTHR33209">
    <property type="entry name" value="PROTEASE 4"/>
    <property type="match status" value="1"/>
</dbReference>
<feature type="region of interest" description="Disordered" evidence="5">
    <location>
        <begin position="303"/>
        <end position="323"/>
    </location>
</feature>
<evidence type="ECO:0000256" key="3">
    <source>
        <dbReference type="ARBA" id="ARBA00022801"/>
    </source>
</evidence>
<dbReference type="Gene3D" id="6.20.330.10">
    <property type="match status" value="1"/>
</dbReference>
<organism evidence="9 10">
    <name type="scientific">Escherichia coli</name>
    <dbReference type="NCBI Taxonomy" id="562"/>
    <lineage>
        <taxon>Bacteria</taxon>
        <taxon>Pseudomonadati</taxon>
        <taxon>Pseudomonadota</taxon>
        <taxon>Gammaproteobacteria</taxon>
        <taxon>Enterobacterales</taxon>
        <taxon>Enterobacteriaceae</taxon>
        <taxon>Escherichia</taxon>
    </lineage>
</organism>
<dbReference type="AlphaFoldDB" id="A0A3M9TDY7"/>
<evidence type="ECO:0000313" key="9">
    <source>
        <dbReference type="EMBL" id="MWR12336.1"/>
    </source>
</evidence>
<keyword evidence="2" id="KW-0645">Protease</keyword>
<dbReference type="Proteomes" id="UP000655659">
    <property type="component" value="Unassembled WGS sequence"/>
</dbReference>
<dbReference type="EMBL" id="JAETYU010000005">
    <property type="protein sequence ID" value="MBL6202660.1"/>
    <property type="molecule type" value="Genomic_DNA"/>
</dbReference>
<evidence type="ECO:0000313" key="10">
    <source>
        <dbReference type="Proteomes" id="UP000430387"/>
    </source>
</evidence>
<dbReference type="Proteomes" id="UP000527548">
    <property type="component" value="Unassembled WGS sequence"/>
</dbReference>
<reference evidence="9 10" key="2">
    <citation type="submission" date="2019-12" db="EMBL/GenBank/DDBJ databases">
        <title>Enteriobacteria Tanzani isolates_8377-8380.</title>
        <authorList>
            <person name="Subbiah M."/>
            <person name="Call D."/>
        </authorList>
    </citation>
    <scope>NUCLEOTIDE SEQUENCE [LARGE SCALE GENOMIC DNA]</scope>
    <source>
        <strain evidence="9 10">8380wG1</strain>
    </source>
</reference>
<reference evidence="8" key="3">
    <citation type="submission" date="2021-01" db="EMBL/GenBank/DDBJ databases">
        <title>Genomes of Escherichia coli STEC strains from raw meat-based diets for companion animals.</title>
        <authorList>
            <person name="Stevens M.J.A."/>
            <person name="Stephan R."/>
        </authorList>
    </citation>
    <scope>NUCLEOTIDE SEQUENCE</scope>
    <source>
        <strain evidence="8">ATC7-7</strain>
    </source>
</reference>
<keyword evidence="4" id="KW-0720">Serine protease</keyword>
<dbReference type="PANTHER" id="PTHR33209:SF1">
    <property type="entry name" value="PEPTIDASE S49 DOMAIN-CONTAINING PROTEIN"/>
    <property type="match status" value="1"/>
</dbReference>
<dbReference type="GO" id="GO:0008236">
    <property type="term" value="F:serine-type peptidase activity"/>
    <property type="evidence" value="ECO:0007669"/>
    <property type="project" value="UniProtKB-KW"/>
</dbReference>